<dbReference type="EMBL" id="OFSP01000039">
    <property type="protein sequence ID" value="SOY69662.1"/>
    <property type="molecule type" value="Genomic_DNA"/>
</dbReference>
<dbReference type="AlphaFoldDB" id="A0A975XH06"/>
<dbReference type="Proteomes" id="UP000256297">
    <property type="component" value="Chromosome CBM2589_a"/>
</dbReference>
<proteinExistence type="predicted"/>
<evidence type="ECO:0000313" key="2">
    <source>
        <dbReference type="Proteomes" id="UP000256297"/>
    </source>
</evidence>
<gene>
    <name evidence="1" type="ORF">CBM2589_A90997</name>
</gene>
<organism evidence="1 2">
    <name type="scientific">Cupriavidus taiwanensis</name>
    <dbReference type="NCBI Taxonomy" id="164546"/>
    <lineage>
        <taxon>Bacteria</taxon>
        <taxon>Pseudomonadati</taxon>
        <taxon>Pseudomonadota</taxon>
        <taxon>Betaproteobacteria</taxon>
        <taxon>Burkholderiales</taxon>
        <taxon>Burkholderiaceae</taxon>
        <taxon>Cupriavidus</taxon>
    </lineage>
</organism>
<sequence length="106" mass="11937">MSPWWRAGRRRRRIAIKKKPPVQGPMACEVRVERGVQRAVSLTPLAYGFHNANAVIARRQRSANPRREAVPSGSKRLSFASCRAPARPWLLARPLRGQPKASFAIQ</sequence>
<protein>
    <submittedName>
        <fullName evidence="1">Uncharacterized protein</fullName>
    </submittedName>
</protein>
<name>A0A975XH06_9BURK</name>
<accession>A0A975XH06</accession>
<reference evidence="1 2" key="1">
    <citation type="submission" date="2018-01" db="EMBL/GenBank/DDBJ databases">
        <authorList>
            <person name="Clerissi C."/>
        </authorList>
    </citation>
    <scope>NUCLEOTIDE SEQUENCE [LARGE SCALE GENOMIC DNA]</scope>
    <source>
        <strain evidence="1">Cupriavidus taiwanensis STM 3521</strain>
    </source>
</reference>
<evidence type="ECO:0000313" key="1">
    <source>
        <dbReference type="EMBL" id="SOY69662.1"/>
    </source>
</evidence>
<comment type="caution">
    <text evidence="1">The sequence shown here is derived from an EMBL/GenBank/DDBJ whole genome shotgun (WGS) entry which is preliminary data.</text>
</comment>